<dbReference type="AlphaFoldDB" id="A0A1I7WY48"/>
<dbReference type="WBParaSite" id="Hba_10125">
    <property type="protein sequence ID" value="Hba_10125"/>
    <property type="gene ID" value="Hba_10125"/>
</dbReference>
<evidence type="ECO:0000313" key="3">
    <source>
        <dbReference type="WBParaSite" id="Hba_10125"/>
    </source>
</evidence>
<keyword evidence="2" id="KW-1185">Reference proteome</keyword>
<proteinExistence type="inferred from homology"/>
<comment type="similarity">
    <text evidence="1">Belongs to the DNA mismatch repair MutL/HexB family.</text>
</comment>
<organism evidence="2 3">
    <name type="scientific">Heterorhabditis bacteriophora</name>
    <name type="common">Entomopathogenic nematode worm</name>
    <dbReference type="NCBI Taxonomy" id="37862"/>
    <lineage>
        <taxon>Eukaryota</taxon>
        <taxon>Metazoa</taxon>
        <taxon>Ecdysozoa</taxon>
        <taxon>Nematoda</taxon>
        <taxon>Chromadorea</taxon>
        <taxon>Rhabditida</taxon>
        <taxon>Rhabditina</taxon>
        <taxon>Rhabditomorpha</taxon>
        <taxon>Strongyloidea</taxon>
        <taxon>Heterorhabditidae</taxon>
        <taxon>Heterorhabditis</taxon>
    </lineage>
</organism>
<dbReference type="GO" id="GO:0016887">
    <property type="term" value="F:ATP hydrolysis activity"/>
    <property type="evidence" value="ECO:0007669"/>
    <property type="project" value="InterPro"/>
</dbReference>
<dbReference type="InterPro" id="IPR038973">
    <property type="entry name" value="MutL/Mlh/Pms-like"/>
</dbReference>
<dbReference type="GO" id="GO:0006298">
    <property type="term" value="P:mismatch repair"/>
    <property type="evidence" value="ECO:0007669"/>
    <property type="project" value="InterPro"/>
</dbReference>
<dbReference type="InterPro" id="IPR036890">
    <property type="entry name" value="HATPase_C_sf"/>
</dbReference>
<dbReference type="SUPFAM" id="SSF55874">
    <property type="entry name" value="ATPase domain of HSP90 chaperone/DNA topoisomerase II/histidine kinase"/>
    <property type="match status" value="1"/>
</dbReference>
<accession>A0A1I7WY48</accession>
<evidence type="ECO:0000256" key="1">
    <source>
        <dbReference type="ARBA" id="ARBA00006082"/>
    </source>
</evidence>
<sequence>MQKESECIKSEINRISNDVSSRICTAQVVVTLNGAVRQLIDNALDAGAKTIDIRVKNNGFESLEVVDDGCGIEMNSFPSLLTIVTRSEIALLGTKLRYDHSGSIIDQSNVARPVRKSNKSFAASNNYILNWNYGSRG</sequence>
<reference evidence="3" key="1">
    <citation type="submission" date="2016-11" db="UniProtKB">
        <authorList>
            <consortium name="WormBaseParasite"/>
        </authorList>
    </citation>
    <scope>IDENTIFICATION</scope>
</reference>
<name>A0A1I7WY48_HETBA</name>
<protein>
    <submittedName>
        <fullName evidence="3">HATPase_c domain-containing protein</fullName>
    </submittedName>
</protein>
<dbReference type="GO" id="GO:0140664">
    <property type="term" value="F:ATP-dependent DNA damage sensor activity"/>
    <property type="evidence" value="ECO:0007669"/>
    <property type="project" value="InterPro"/>
</dbReference>
<dbReference type="GO" id="GO:0032389">
    <property type="term" value="C:MutLalpha complex"/>
    <property type="evidence" value="ECO:0007669"/>
    <property type="project" value="TreeGrafter"/>
</dbReference>
<evidence type="ECO:0000313" key="2">
    <source>
        <dbReference type="Proteomes" id="UP000095283"/>
    </source>
</evidence>
<dbReference type="Pfam" id="PF13589">
    <property type="entry name" value="HATPase_c_3"/>
    <property type="match status" value="1"/>
</dbReference>
<dbReference type="PANTHER" id="PTHR10073">
    <property type="entry name" value="DNA MISMATCH REPAIR PROTEIN MLH, PMS, MUTL"/>
    <property type="match status" value="1"/>
</dbReference>
<dbReference type="PANTHER" id="PTHR10073:SF52">
    <property type="entry name" value="MISMATCH REPAIR ENDONUCLEASE PMS2"/>
    <property type="match status" value="1"/>
</dbReference>
<dbReference type="Gene3D" id="3.30.565.10">
    <property type="entry name" value="Histidine kinase-like ATPase, C-terminal domain"/>
    <property type="match status" value="1"/>
</dbReference>
<dbReference type="Proteomes" id="UP000095283">
    <property type="component" value="Unplaced"/>
</dbReference>